<evidence type="ECO:0000256" key="8">
    <source>
        <dbReference type="ARBA" id="ARBA00022840"/>
    </source>
</evidence>
<dbReference type="InParanoid" id="A0A0P0WBF4"/>
<feature type="compositionally biased region" description="Low complexity" evidence="12">
    <location>
        <begin position="59"/>
        <end position="93"/>
    </location>
</feature>
<dbReference type="PRINTS" id="PR00476">
    <property type="entry name" value="PHFRCTKINASE"/>
</dbReference>
<gene>
    <name evidence="14" type="ordered locus">Os04g0469500</name>
    <name evidence="14" type="ORF">OSNPB_040469500</name>
</gene>
<evidence type="ECO:0000259" key="13">
    <source>
        <dbReference type="Pfam" id="PF00365"/>
    </source>
</evidence>
<dbReference type="GO" id="GO:0005524">
    <property type="term" value="F:ATP binding"/>
    <property type="evidence" value="ECO:0007669"/>
    <property type="project" value="UniProtKB-KW"/>
</dbReference>
<dbReference type="SMR" id="A0A0P0WBF4"/>
<protein>
    <submittedName>
        <fullName evidence="14">Os04g0469500 protein</fullName>
    </submittedName>
</protein>
<dbReference type="InterPro" id="IPR050929">
    <property type="entry name" value="PFKA"/>
</dbReference>
<evidence type="ECO:0000256" key="1">
    <source>
        <dbReference type="ARBA" id="ARBA00001946"/>
    </source>
</evidence>
<keyword evidence="10" id="KW-0324">Glycolysis</keyword>
<dbReference type="AlphaFoldDB" id="A0A0P0WBF4"/>
<evidence type="ECO:0007829" key="17">
    <source>
        <dbReference type="ProteomicsDB" id="A0A0P0WBF4"/>
    </source>
</evidence>
<comment type="function">
    <text evidence="2">Catalyzes the phosphorylation of D-fructose 6-phosphate to fructose 1,6-bisphosphate by ATP, the first committing step of glycolysis.</text>
</comment>
<evidence type="ECO:0007829" key="16">
    <source>
        <dbReference type="PeptideAtlas" id="A0A0P0WBF4"/>
    </source>
</evidence>
<reference evidence="14 15" key="2">
    <citation type="journal article" date="2013" name="Plant Cell Physiol.">
        <title>Rice Annotation Project Database (RAP-DB): an integrative and interactive database for rice genomics.</title>
        <authorList>
            <person name="Sakai H."/>
            <person name="Lee S.S."/>
            <person name="Tanaka T."/>
            <person name="Numa H."/>
            <person name="Kim J."/>
            <person name="Kawahara Y."/>
            <person name="Wakimoto H."/>
            <person name="Yang C.C."/>
            <person name="Iwamoto M."/>
            <person name="Abe T."/>
            <person name="Yamada Y."/>
            <person name="Muto A."/>
            <person name="Inokuchi H."/>
            <person name="Ikemura T."/>
            <person name="Matsumoto T."/>
            <person name="Sasaki T."/>
            <person name="Itoh T."/>
        </authorList>
    </citation>
    <scope>NUCLEOTIDE SEQUENCE [LARGE SCALE GENOMIC DNA]</scope>
    <source>
        <strain evidence="15">cv. Nipponbare</strain>
    </source>
</reference>
<feature type="compositionally biased region" description="Pro residues" evidence="12">
    <location>
        <begin position="13"/>
        <end position="38"/>
    </location>
</feature>
<evidence type="ECO:0000256" key="7">
    <source>
        <dbReference type="ARBA" id="ARBA00022777"/>
    </source>
</evidence>
<dbReference type="Pfam" id="PF00365">
    <property type="entry name" value="PFK"/>
    <property type="match status" value="1"/>
</dbReference>
<evidence type="ECO:0000256" key="3">
    <source>
        <dbReference type="ARBA" id="ARBA00022533"/>
    </source>
</evidence>
<evidence type="ECO:0000256" key="10">
    <source>
        <dbReference type="ARBA" id="ARBA00023152"/>
    </source>
</evidence>
<dbReference type="NCBIfam" id="NF005301">
    <property type="entry name" value="PRK06830.1"/>
    <property type="match status" value="1"/>
</dbReference>
<feature type="compositionally biased region" description="Low complexity" evidence="12">
    <location>
        <begin position="100"/>
        <end position="115"/>
    </location>
</feature>
<evidence type="ECO:0000256" key="5">
    <source>
        <dbReference type="ARBA" id="ARBA00022723"/>
    </source>
</evidence>
<organism evidence="14 15">
    <name type="scientific">Oryza sativa subsp. japonica</name>
    <name type="common">Rice</name>
    <dbReference type="NCBI Taxonomy" id="39947"/>
    <lineage>
        <taxon>Eukaryota</taxon>
        <taxon>Viridiplantae</taxon>
        <taxon>Streptophyta</taxon>
        <taxon>Embryophyta</taxon>
        <taxon>Tracheophyta</taxon>
        <taxon>Spermatophyta</taxon>
        <taxon>Magnoliopsida</taxon>
        <taxon>Liliopsida</taxon>
        <taxon>Poales</taxon>
        <taxon>Poaceae</taxon>
        <taxon>BOP clade</taxon>
        <taxon>Oryzoideae</taxon>
        <taxon>Oryzeae</taxon>
        <taxon>Oryzinae</taxon>
        <taxon>Oryza</taxon>
        <taxon>Oryza sativa</taxon>
    </lineage>
</organism>
<dbReference type="GO" id="GO:0005737">
    <property type="term" value="C:cytoplasm"/>
    <property type="evidence" value="ECO:0000318"/>
    <property type="project" value="GO_Central"/>
</dbReference>
<name>A0A0P0WBF4_ORYSJ</name>
<dbReference type="Gramene" id="Os04t0469500-01">
    <property type="protein sequence ID" value="Os04t0469500-01"/>
    <property type="gene ID" value="Os04g0469500"/>
</dbReference>
<keyword evidence="16 17" id="KW-1267">Proteomics identification</keyword>
<dbReference type="OMA" id="SRIHFRG"/>
<sequence length="487" mass="52720">TPLPLSLADTWTPPLPTPATPTAARPPTPPPRPTPPSPSRRSPSATCPCSRRRRRRPTRSPTRSPATPTSTRRPPSTSPRVTSPSATPSSTSPPRRRPRSSPTARAGPRAGVAVDPARARAAVVTCGGLCPGLNTVLRELVVGLRELYGVRDVFGVAAGYRGFYGPDADHARLDLAAVDDWHKKGGTVLKTTRGGFDLNKIVDGIVARGYTQVYAIGGDGTMRGAVAIFNEFKRRGLNISITGIPKTVDNDIGIIDRSFGFQTAVEIAQQAIDAAHVEAVSAVNGIGLVKLMGRSTGHIALHATLSSRDVDCCLIPEVDFYLEGKGGLFEFLYERIKQKGHAVVVVAEGAGQELIPRTDDQKREQDESGNIVFLDVGPWLKSELGKWWKREHPSELFTVKYIDPTYMIRAVPANATDNLYCTLLAHSAIHGIMAGYTGFVPGPINGNYSYIPLEDVAVAKNPVDVNDHKWAWVRSVTNQPDFMKPKY</sequence>
<keyword evidence="5" id="KW-0479">Metal-binding</keyword>
<dbReference type="Proteomes" id="UP000059680">
    <property type="component" value="Chromosome 4"/>
</dbReference>
<keyword evidence="6" id="KW-0547">Nucleotide-binding</keyword>
<comment type="cofactor">
    <cofactor evidence="1">
        <name>Mg(2+)</name>
        <dbReference type="ChEBI" id="CHEBI:18420"/>
    </cofactor>
</comment>
<reference evidence="15" key="1">
    <citation type="journal article" date="2005" name="Nature">
        <title>The map-based sequence of the rice genome.</title>
        <authorList>
            <consortium name="International rice genome sequencing project (IRGSP)"/>
            <person name="Matsumoto T."/>
            <person name="Wu J."/>
            <person name="Kanamori H."/>
            <person name="Katayose Y."/>
            <person name="Fujisawa M."/>
            <person name="Namiki N."/>
            <person name="Mizuno H."/>
            <person name="Yamamoto K."/>
            <person name="Antonio B.A."/>
            <person name="Baba T."/>
            <person name="Sakata K."/>
            <person name="Nagamura Y."/>
            <person name="Aoki H."/>
            <person name="Arikawa K."/>
            <person name="Arita K."/>
            <person name="Bito T."/>
            <person name="Chiden Y."/>
            <person name="Fujitsuka N."/>
            <person name="Fukunaka R."/>
            <person name="Hamada M."/>
            <person name="Harada C."/>
            <person name="Hayashi A."/>
            <person name="Hijishita S."/>
            <person name="Honda M."/>
            <person name="Hosokawa S."/>
            <person name="Ichikawa Y."/>
            <person name="Idonuma A."/>
            <person name="Iijima M."/>
            <person name="Ikeda M."/>
            <person name="Ikeno M."/>
            <person name="Ito K."/>
            <person name="Ito S."/>
            <person name="Ito T."/>
            <person name="Ito Y."/>
            <person name="Ito Y."/>
            <person name="Iwabuchi A."/>
            <person name="Kamiya K."/>
            <person name="Karasawa W."/>
            <person name="Kurita K."/>
            <person name="Katagiri S."/>
            <person name="Kikuta A."/>
            <person name="Kobayashi H."/>
            <person name="Kobayashi N."/>
            <person name="Machita K."/>
            <person name="Maehara T."/>
            <person name="Masukawa M."/>
            <person name="Mizubayashi T."/>
            <person name="Mukai Y."/>
            <person name="Nagasaki H."/>
            <person name="Nagata Y."/>
            <person name="Naito S."/>
            <person name="Nakashima M."/>
            <person name="Nakama Y."/>
            <person name="Nakamichi Y."/>
            <person name="Nakamura M."/>
            <person name="Meguro A."/>
            <person name="Negishi M."/>
            <person name="Ohta I."/>
            <person name="Ohta T."/>
            <person name="Okamoto M."/>
            <person name="Ono N."/>
            <person name="Saji S."/>
            <person name="Sakaguchi M."/>
            <person name="Sakai K."/>
            <person name="Shibata M."/>
            <person name="Shimokawa T."/>
            <person name="Song J."/>
            <person name="Takazaki Y."/>
            <person name="Terasawa K."/>
            <person name="Tsugane M."/>
            <person name="Tsuji K."/>
            <person name="Ueda S."/>
            <person name="Waki K."/>
            <person name="Yamagata H."/>
            <person name="Yamamoto M."/>
            <person name="Yamamoto S."/>
            <person name="Yamane H."/>
            <person name="Yoshiki S."/>
            <person name="Yoshihara R."/>
            <person name="Yukawa K."/>
            <person name="Zhong H."/>
            <person name="Yano M."/>
            <person name="Yuan Q."/>
            <person name="Ouyang S."/>
            <person name="Liu J."/>
            <person name="Jones K.M."/>
            <person name="Gansberger K."/>
            <person name="Moffat K."/>
            <person name="Hill J."/>
            <person name="Bera J."/>
            <person name="Fadrosh D."/>
            <person name="Jin S."/>
            <person name="Johri S."/>
            <person name="Kim M."/>
            <person name="Overton L."/>
            <person name="Reardon M."/>
            <person name="Tsitrin T."/>
            <person name="Vuong H."/>
            <person name="Weaver B."/>
            <person name="Ciecko A."/>
            <person name="Tallon L."/>
            <person name="Jackson J."/>
            <person name="Pai G."/>
            <person name="Aken S.V."/>
            <person name="Utterback T."/>
            <person name="Reidmuller S."/>
            <person name="Feldblyum T."/>
            <person name="Hsiao J."/>
            <person name="Zismann V."/>
            <person name="Iobst S."/>
            <person name="de Vazeille A.R."/>
            <person name="Buell C.R."/>
            <person name="Ying K."/>
            <person name="Li Y."/>
            <person name="Lu T."/>
            <person name="Huang Y."/>
            <person name="Zhao Q."/>
            <person name="Feng Q."/>
            <person name="Zhang L."/>
            <person name="Zhu J."/>
            <person name="Weng Q."/>
            <person name="Mu J."/>
            <person name="Lu Y."/>
            <person name="Fan D."/>
            <person name="Liu Y."/>
            <person name="Guan J."/>
            <person name="Zhang Y."/>
            <person name="Yu S."/>
            <person name="Liu X."/>
            <person name="Zhang Y."/>
            <person name="Hong G."/>
            <person name="Han B."/>
            <person name="Choisne N."/>
            <person name="Demange N."/>
            <person name="Orjeda G."/>
            <person name="Samain S."/>
            <person name="Cattolico L."/>
            <person name="Pelletier E."/>
            <person name="Couloux A."/>
            <person name="Segurens B."/>
            <person name="Wincker P."/>
            <person name="D'Hont A."/>
            <person name="Scarpelli C."/>
            <person name="Weissenbach J."/>
            <person name="Salanoubat M."/>
            <person name="Quetier F."/>
            <person name="Yu Y."/>
            <person name="Kim H.R."/>
            <person name="Rambo T."/>
            <person name="Currie J."/>
            <person name="Collura K."/>
            <person name="Luo M."/>
            <person name="Yang T."/>
            <person name="Ammiraju J.S.S."/>
            <person name="Engler F."/>
            <person name="Soderlund C."/>
            <person name="Wing R.A."/>
            <person name="Palmer L.E."/>
            <person name="de la Bastide M."/>
            <person name="Spiegel L."/>
            <person name="Nascimento L."/>
            <person name="Zutavern T."/>
            <person name="O'Shaughnessy A."/>
            <person name="Dike S."/>
            <person name="Dedhia N."/>
            <person name="Preston R."/>
            <person name="Balija V."/>
            <person name="McCombie W.R."/>
            <person name="Chow T."/>
            <person name="Chen H."/>
            <person name="Chung M."/>
            <person name="Chen C."/>
            <person name="Shaw J."/>
            <person name="Wu H."/>
            <person name="Hsiao K."/>
            <person name="Chao Y."/>
            <person name="Chu M."/>
            <person name="Cheng C."/>
            <person name="Hour A."/>
            <person name="Lee P."/>
            <person name="Lin S."/>
            <person name="Lin Y."/>
            <person name="Liou J."/>
            <person name="Liu S."/>
            <person name="Hsing Y."/>
            <person name="Raghuvanshi S."/>
            <person name="Mohanty A."/>
            <person name="Bharti A.K."/>
            <person name="Gaur A."/>
            <person name="Gupta V."/>
            <person name="Kumar D."/>
            <person name="Ravi V."/>
            <person name="Vij S."/>
            <person name="Kapur A."/>
            <person name="Khurana P."/>
            <person name="Khurana P."/>
            <person name="Khurana J.P."/>
            <person name="Tyagi A.K."/>
            <person name="Gaikwad K."/>
            <person name="Singh A."/>
            <person name="Dalal V."/>
            <person name="Srivastava S."/>
            <person name="Dixit A."/>
            <person name="Pal A.K."/>
            <person name="Ghazi I.A."/>
            <person name="Yadav M."/>
            <person name="Pandit A."/>
            <person name="Bhargava A."/>
            <person name="Sureshbabu K."/>
            <person name="Batra K."/>
            <person name="Sharma T.R."/>
            <person name="Mohapatra T."/>
            <person name="Singh N.K."/>
            <person name="Messing J."/>
            <person name="Nelson A.B."/>
            <person name="Fuks G."/>
            <person name="Kavchok S."/>
            <person name="Keizer G."/>
            <person name="Linton E."/>
            <person name="Llaca V."/>
            <person name="Song R."/>
            <person name="Tanyolac B."/>
            <person name="Young S."/>
            <person name="Ho-Il K."/>
            <person name="Hahn J.H."/>
            <person name="Sangsakoo G."/>
            <person name="Vanavichit A."/>
            <person name="de Mattos Luiz.A.T."/>
            <person name="Zimmer P.D."/>
            <person name="Malone G."/>
            <person name="Dellagostin O."/>
            <person name="de Oliveira A.C."/>
            <person name="Bevan M."/>
            <person name="Bancroft I."/>
            <person name="Minx P."/>
            <person name="Cordum H."/>
            <person name="Wilson R."/>
            <person name="Cheng Z."/>
            <person name="Jin W."/>
            <person name="Jiang J."/>
            <person name="Leong S.A."/>
            <person name="Iwama H."/>
            <person name="Gojobori T."/>
            <person name="Itoh T."/>
            <person name="Niimura Y."/>
            <person name="Fujii Y."/>
            <person name="Habara T."/>
            <person name="Sakai H."/>
            <person name="Sato Y."/>
            <person name="Wilson G."/>
            <person name="Kumar K."/>
            <person name="McCouch S."/>
            <person name="Juretic N."/>
            <person name="Hoen D."/>
            <person name="Wright S."/>
            <person name="Bruskiewich R."/>
            <person name="Bureau T."/>
            <person name="Miyao A."/>
            <person name="Hirochika H."/>
            <person name="Nishikawa T."/>
            <person name="Kadowaki K."/>
            <person name="Sugiura M."/>
            <person name="Burr B."/>
            <person name="Sasaki T."/>
        </authorList>
    </citation>
    <scope>NUCLEOTIDE SEQUENCE [LARGE SCALE GENOMIC DNA]</scope>
    <source>
        <strain evidence="15">cv. Nipponbare</strain>
    </source>
</reference>
<reference evidence="14 15" key="3">
    <citation type="journal article" date="2013" name="Rice">
        <title>Improvement of the Oryza sativa Nipponbare reference genome using next generation sequence and optical map data.</title>
        <authorList>
            <person name="Kawahara Y."/>
            <person name="de la Bastide M."/>
            <person name="Hamilton J.P."/>
            <person name="Kanamori H."/>
            <person name="McCombie W.R."/>
            <person name="Ouyang S."/>
            <person name="Schwartz D.C."/>
            <person name="Tanaka T."/>
            <person name="Wu J."/>
            <person name="Zhou S."/>
            <person name="Childs K.L."/>
            <person name="Davidson R.M."/>
            <person name="Lin H."/>
            <person name="Quesada-Ocampo L."/>
            <person name="Vaillancourt B."/>
            <person name="Sakai H."/>
            <person name="Lee S.S."/>
            <person name="Kim J."/>
            <person name="Numa H."/>
            <person name="Itoh T."/>
            <person name="Buell C.R."/>
            <person name="Matsumoto T."/>
        </authorList>
    </citation>
    <scope>NUCLEOTIDE SEQUENCE [LARGE SCALE GENOMIC DNA]</scope>
    <source>
        <strain evidence="15">cv. Nipponbare</strain>
    </source>
</reference>
<dbReference type="EMBL" id="AP014960">
    <property type="protein sequence ID" value="BAS89630.1"/>
    <property type="molecule type" value="Genomic_DNA"/>
</dbReference>
<evidence type="ECO:0000256" key="4">
    <source>
        <dbReference type="ARBA" id="ARBA00022679"/>
    </source>
</evidence>
<feature type="region of interest" description="Disordered" evidence="12">
    <location>
        <begin position="1"/>
        <end position="115"/>
    </location>
</feature>
<proteinExistence type="evidence at protein level"/>
<comment type="catalytic activity">
    <reaction evidence="11">
        <text>beta-D-fructose 6-phosphate + ATP = beta-D-fructose 1,6-bisphosphate + ADP + H(+)</text>
        <dbReference type="Rhea" id="RHEA:16109"/>
        <dbReference type="ChEBI" id="CHEBI:15378"/>
        <dbReference type="ChEBI" id="CHEBI:30616"/>
        <dbReference type="ChEBI" id="CHEBI:32966"/>
        <dbReference type="ChEBI" id="CHEBI:57634"/>
        <dbReference type="ChEBI" id="CHEBI:456216"/>
        <dbReference type="EC" id="2.7.1.11"/>
    </reaction>
</comment>
<evidence type="ECO:0000256" key="12">
    <source>
        <dbReference type="SAM" id="MobiDB-lite"/>
    </source>
</evidence>
<feature type="compositionally biased region" description="Low complexity" evidence="12">
    <location>
        <begin position="39"/>
        <end position="49"/>
    </location>
</feature>
<dbReference type="GO" id="GO:0046872">
    <property type="term" value="F:metal ion binding"/>
    <property type="evidence" value="ECO:0007669"/>
    <property type="project" value="UniProtKB-KW"/>
</dbReference>
<dbReference type="eggNOG" id="KOG2440">
    <property type="taxonomic scope" value="Eukaryota"/>
</dbReference>
<feature type="non-terminal residue" evidence="14">
    <location>
        <position position="1"/>
    </location>
</feature>
<evidence type="ECO:0000313" key="14">
    <source>
        <dbReference type="EMBL" id="BAS89630.1"/>
    </source>
</evidence>
<dbReference type="SUPFAM" id="SSF53784">
    <property type="entry name" value="Phosphofructokinase"/>
    <property type="match status" value="1"/>
</dbReference>
<keyword evidence="9" id="KW-0460">Magnesium</keyword>
<feature type="domain" description="Phosphofructokinase" evidence="13">
    <location>
        <begin position="120"/>
        <end position="430"/>
    </location>
</feature>
<evidence type="ECO:0000313" key="15">
    <source>
        <dbReference type="Proteomes" id="UP000059680"/>
    </source>
</evidence>
<dbReference type="STRING" id="39947.A0A0P0WBF4"/>
<dbReference type="FunCoup" id="A0A0P0WBF4">
    <property type="interactions" value="8"/>
</dbReference>
<dbReference type="InterPro" id="IPR035966">
    <property type="entry name" value="PKF_sf"/>
</dbReference>
<keyword evidence="7" id="KW-0418">Kinase</keyword>
<dbReference type="UniPathway" id="UPA00109">
    <property type="reaction ID" value="UER00182"/>
</dbReference>
<evidence type="ECO:0000256" key="6">
    <source>
        <dbReference type="ARBA" id="ARBA00022741"/>
    </source>
</evidence>
<keyword evidence="3" id="KW-0021">Allosteric enzyme</keyword>
<dbReference type="GO" id="GO:0003872">
    <property type="term" value="F:6-phosphofructokinase activity"/>
    <property type="evidence" value="ECO:0000318"/>
    <property type="project" value="GO_Central"/>
</dbReference>
<dbReference type="PaxDb" id="39947-A0A0P0WBF4"/>
<evidence type="ECO:0000256" key="2">
    <source>
        <dbReference type="ARBA" id="ARBA00002659"/>
    </source>
</evidence>
<keyword evidence="4" id="KW-0808">Transferase</keyword>
<accession>A0A0P0WBF4</accession>
<keyword evidence="15" id="KW-1185">Reference proteome</keyword>
<dbReference type="PANTHER" id="PTHR45770">
    <property type="entry name" value="ATP-DEPENDENT 6-PHOSPHOFRUCTOKINASE 1"/>
    <property type="match status" value="1"/>
</dbReference>
<evidence type="ECO:0000256" key="11">
    <source>
        <dbReference type="ARBA" id="ARBA00048070"/>
    </source>
</evidence>
<dbReference type="InterPro" id="IPR000023">
    <property type="entry name" value="Phosphofructokinase_dom"/>
</dbReference>
<keyword evidence="8" id="KW-0067">ATP-binding</keyword>
<dbReference type="GO" id="GO:0006002">
    <property type="term" value="P:fructose 6-phosphate metabolic process"/>
    <property type="evidence" value="ECO:0007669"/>
    <property type="project" value="InterPro"/>
</dbReference>
<evidence type="ECO:0000256" key="9">
    <source>
        <dbReference type="ARBA" id="ARBA00022842"/>
    </source>
</evidence>
<dbReference type="Gene3D" id="3.40.50.450">
    <property type="match status" value="1"/>
</dbReference>
<dbReference type="InterPro" id="IPR022953">
    <property type="entry name" value="ATP_PFK"/>
</dbReference>
<dbReference type="FunFam" id="3.40.50.450:FF:000002">
    <property type="entry name" value="ATP-dependent 6-phosphofructokinase"/>
    <property type="match status" value="1"/>
</dbReference>